<dbReference type="GO" id="GO:0071555">
    <property type="term" value="P:cell wall organization"/>
    <property type="evidence" value="ECO:0007669"/>
    <property type="project" value="UniProtKB-KW"/>
</dbReference>
<dbReference type="Pfam" id="PF03330">
    <property type="entry name" value="DPBB_1"/>
    <property type="match status" value="1"/>
</dbReference>
<evidence type="ECO:0000256" key="3">
    <source>
        <dbReference type="ARBA" id="ARBA00023316"/>
    </source>
</evidence>
<keyword evidence="1" id="KW-0732">Signal</keyword>
<keyword evidence="4" id="KW-0564">Palmitate</keyword>
<dbReference type="RefSeq" id="WP_193911046.1">
    <property type="nucleotide sequence ID" value="NZ_PRDL01000001.1"/>
</dbReference>
<protein>
    <recommendedName>
        <fullName evidence="4">Endolytic peptidoglycan transglycosylase RlpA</fullName>
        <ecNumber evidence="4">4.2.2.-</ecNumber>
    </recommendedName>
</protein>
<dbReference type="Gene3D" id="3.30.70.1070">
    <property type="entry name" value="Sporulation related repeat"/>
    <property type="match status" value="1"/>
</dbReference>
<evidence type="ECO:0000259" key="7">
    <source>
        <dbReference type="PROSITE" id="PS51724"/>
    </source>
</evidence>
<evidence type="ECO:0000313" key="8">
    <source>
        <dbReference type="EMBL" id="MBE8718459.1"/>
    </source>
</evidence>
<evidence type="ECO:0000256" key="2">
    <source>
        <dbReference type="ARBA" id="ARBA00023239"/>
    </source>
</evidence>
<dbReference type="SUPFAM" id="SSF50685">
    <property type="entry name" value="Barwin-like endoglucanases"/>
    <property type="match status" value="1"/>
</dbReference>
<keyword evidence="4" id="KW-0472">Membrane</keyword>
<feature type="region of interest" description="Disordered" evidence="6">
    <location>
        <begin position="22"/>
        <end position="45"/>
    </location>
</feature>
<dbReference type="InterPro" id="IPR012997">
    <property type="entry name" value="RplA"/>
</dbReference>
<comment type="similarity">
    <text evidence="4 5">Belongs to the RlpA family.</text>
</comment>
<comment type="caution">
    <text evidence="8">The sequence shown here is derived from an EMBL/GenBank/DDBJ whole genome shotgun (WGS) entry which is preliminary data.</text>
</comment>
<dbReference type="EMBL" id="PRDL01000001">
    <property type="protein sequence ID" value="MBE8718459.1"/>
    <property type="molecule type" value="Genomic_DNA"/>
</dbReference>
<feature type="compositionally biased region" description="Basic and acidic residues" evidence="6">
    <location>
        <begin position="28"/>
        <end position="43"/>
    </location>
</feature>
<evidence type="ECO:0000256" key="6">
    <source>
        <dbReference type="SAM" id="MobiDB-lite"/>
    </source>
</evidence>
<dbReference type="InterPro" id="IPR034718">
    <property type="entry name" value="RlpA"/>
</dbReference>
<dbReference type="GO" id="GO:0042834">
    <property type="term" value="F:peptidoglycan binding"/>
    <property type="evidence" value="ECO:0007669"/>
    <property type="project" value="InterPro"/>
</dbReference>
<evidence type="ECO:0000256" key="1">
    <source>
        <dbReference type="ARBA" id="ARBA00022729"/>
    </source>
</evidence>
<dbReference type="InterPro" id="IPR036680">
    <property type="entry name" value="SPOR-like_sf"/>
</dbReference>
<dbReference type="InterPro" id="IPR007730">
    <property type="entry name" value="SPOR-like_dom"/>
</dbReference>
<evidence type="ECO:0000256" key="4">
    <source>
        <dbReference type="HAMAP-Rule" id="MF_02071"/>
    </source>
</evidence>
<dbReference type="GO" id="GO:0009279">
    <property type="term" value="C:cell outer membrane"/>
    <property type="evidence" value="ECO:0007669"/>
    <property type="project" value="TreeGrafter"/>
</dbReference>
<dbReference type="PROSITE" id="PS51257">
    <property type="entry name" value="PROKAR_LIPOPROTEIN"/>
    <property type="match status" value="1"/>
</dbReference>
<dbReference type="GO" id="GO:0008932">
    <property type="term" value="F:lytic endotransglycosylase activity"/>
    <property type="evidence" value="ECO:0007669"/>
    <property type="project" value="UniProtKB-UniRule"/>
</dbReference>
<keyword evidence="3 4" id="KW-0961">Cell wall biogenesis/degradation</keyword>
<dbReference type="Pfam" id="PF05036">
    <property type="entry name" value="SPOR"/>
    <property type="match status" value="1"/>
</dbReference>
<dbReference type="PROSITE" id="PS51724">
    <property type="entry name" value="SPOR"/>
    <property type="match status" value="1"/>
</dbReference>
<dbReference type="PANTHER" id="PTHR34183:SF1">
    <property type="entry name" value="ENDOLYTIC PEPTIDOGLYCAN TRANSGLYCOSYLASE RLPA"/>
    <property type="match status" value="1"/>
</dbReference>
<dbReference type="Proteomes" id="UP000652567">
    <property type="component" value="Unassembled WGS sequence"/>
</dbReference>
<dbReference type="Gene3D" id="2.40.40.10">
    <property type="entry name" value="RlpA-like domain"/>
    <property type="match status" value="1"/>
</dbReference>
<dbReference type="HAMAP" id="MF_02071">
    <property type="entry name" value="RlpA"/>
    <property type="match status" value="1"/>
</dbReference>
<comment type="function">
    <text evidence="4">Lytic transglycosylase with a strong preference for naked glycan strands that lack stem peptides.</text>
</comment>
<dbReference type="SUPFAM" id="SSF110997">
    <property type="entry name" value="Sporulation related repeat"/>
    <property type="match status" value="1"/>
</dbReference>
<dbReference type="PANTHER" id="PTHR34183">
    <property type="entry name" value="ENDOLYTIC PEPTIDOGLYCAN TRANSGLYCOSYLASE RLPA"/>
    <property type="match status" value="1"/>
</dbReference>
<keyword evidence="4" id="KW-1003">Cell membrane</keyword>
<dbReference type="InterPro" id="IPR036908">
    <property type="entry name" value="RlpA-like_sf"/>
</dbReference>
<gene>
    <name evidence="4" type="primary">rlpA</name>
    <name evidence="8" type="ORF">C4F51_14835</name>
</gene>
<reference evidence="8" key="1">
    <citation type="submission" date="2018-07" db="EMBL/GenBank/DDBJ databases">
        <title>Genome assembly of strain Ka43.</title>
        <authorList>
            <person name="Kukolya J."/>
            <person name="Nagy I."/>
            <person name="Horvath B."/>
            <person name="Toth A."/>
        </authorList>
    </citation>
    <scope>NUCLEOTIDE SEQUENCE</scope>
    <source>
        <strain evidence="8">KB43</strain>
    </source>
</reference>
<keyword evidence="4" id="KW-0449">Lipoprotein</keyword>
<keyword evidence="9" id="KW-1185">Reference proteome</keyword>
<dbReference type="CDD" id="cd22268">
    <property type="entry name" value="DPBB_RlpA-like"/>
    <property type="match status" value="1"/>
</dbReference>
<dbReference type="InterPro" id="IPR009009">
    <property type="entry name" value="RlpA-like_DPBB"/>
</dbReference>
<dbReference type="NCBIfam" id="TIGR00413">
    <property type="entry name" value="rlpA"/>
    <property type="match status" value="1"/>
</dbReference>
<feature type="domain" description="SPOR" evidence="7">
    <location>
        <begin position="203"/>
        <end position="282"/>
    </location>
</feature>
<evidence type="ECO:0000256" key="5">
    <source>
        <dbReference type="RuleBase" id="RU003495"/>
    </source>
</evidence>
<evidence type="ECO:0000313" key="9">
    <source>
        <dbReference type="Proteomes" id="UP000652567"/>
    </source>
</evidence>
<keyword evidence="2 4" id="KW-0456">Lyase</keyword>
<dbReference type="AlphaFoldDB" id="A0A928V9E9"/>
<sequence length="283" mass="31097">MHAWRILVPALLVSLIAGCSSTPTTKPGKSEPPSRYKQKHDAGPGKFVDTSHVPDAVPRYEVRTMAGNKNPYTVLGKTYYLIEDERSYKERGYASWYGTKFHGERTSNGEVYDMYAMTAAHKTLPIPSYVRVTNVSNGKTVVVRVNDRGPFHSSRVIDLSYAAAQRIGILGNGTGQVDVEIVLPTDAAPPPRASQQTVATPGSQLPPNTHLQLGAFGSEASAKQFAADVGRKLTYPVFISRVKTHATLYRVRVGPLKDARQMQHARDQIRSLNIPEPHVVYGD</sequence>
<proteinExistence type="inferred from homology"/>
<accession>A0A928V9E9</accession>
<name>A0A928V9E9_9GAMM</name>
<dbReference type="FunFam" id="2.40.40.10:FF:000003">
    <property type="entry name" value="Endolytic peptidoglycan transglycosylase RlpA"/>
    <property type="match status" value="1"/>
</dbReference>
<dbReference type="EC" id="4.2.2.-" evidence="4"/>
<dbReference type="GO" id="GO:0005886">
    <property type="term" value="C:plasma membrane"/>
    <property type="evidence" value="ECO:0007669"/>
    <property type="project" value="UniProtKB-SubCell"/>
</dbReference>
<dbReference type="GO" id="GO:0000270">
    <property type="term" value="P:peptidoglycan metabolic process"/>
    <property type="evidence" value="ECO:0007669"/>
    <property type="project" value="UniProtKB-UniRule"/>
</dbReference>
<comment type="subcellular location">
    <subcellularLocation>
        <location evidence="4">Cell membrane</location>
        <topology evidence="4">Lipid-anchor</topology>
    </subcellularLocation>
</comment>
<organism evidence="8 9">
    <name type="scientific">Cellvibrio polysaccharolyticus</name>
    <dbReference type="NCBI Taxonomy" id="2082724"/>
    <lineage>
        <taxon>Bacteria</taxon>
        <taxon>Pseudomonadati</taxon>
        <taxon>Pseudomonadota</taxon>
        <taxon>Gammaproteobacteria</taxon>
        <taxon>Cellvibrionales</taxon>
        <taxon>Cellvibrionaceae</taxon>
        <taxon>Cellvibrio</taxon>
    </lineage>
</organism>